<protein>
    <submittedName>
        <fullName evidence="1">Uncharacterized protein</fullName>
    </submittedName>
</protein>
<proteinExistence type="predicted"/>
<dbReference type="GeneID" id="303488190"/>
<name>A0ABX7HMT0_9BURK</name>
<dbReference type="RefSeq" id="WP_169834824.1">
    <property type="nucleotide sequence ID" value="NZ_CP069809.1"/>
</dbReference>
<dbReference type="EMBL" id="CP069811">
    <property type="protein sequence ID" value="QRQ91662.1"/>
    <property type="molecule type" value="Genomic_DNA"/>
</dbReference>
<keyword evidence="2" id="KW-1185">Reference proteome</keyword>
<organism evidence="1 2">
    <name type="scientific">Cupriavidus oxalaticus</name>
    <dbReference type="NCBI Taxonomy" id="96344"/>
    <lineage>
        <taxon>Bacteria</taxon>
        <taxon>Pseudomonadati</taxon>
        <taxon>Pseudomonadota</taxon>
        <taxon>Betaproteobacteria</taxon>
        <taxon>Burkholderiales</taxon>
        <taxon>Burkholderiaceae</taxon>
        <taxon>Cupriavidus</taxon>
    </lineage>
</organism>
<sequence>MNTSRDRKAVLDAMQGCMALGYRDPDARELAVRQPRIEVFRFASFSGF</sequence>
<evidence type="ECO:0000313" key="1">
    <source>
        <dbReference type="EMBL" id="QRQ91662.1"/>
    </source>
</evidence>
<gene>
    <name evidence="1" type="ORF">JTE92_01610</name>
</gene>
<evidence type="ECO:0000313" key="2">
    <source>
        <dbReference type="Proteomes" id="UP000623307"/>
    </source>
</evidence>
<reference evidence="1 2" key="1">
    <citation type="submission" date="2021-02" db="EMBL/GenBank/DDBJ databases">
        <title>Complete Genome Sequence of Cupriavidus oxalaticus Strain Ox1, a Soil Oxalate-Degrading Species.</title>
        <authorList>
            <person name="Palmieri F."/>
            <person name="Udriet P."/>
            <person name="Deuasquier M."/>
            <person name="Beaudoing E."/>
            <person name="Johnson S.L."/>
            <person name="Davenport K.W."/>
            <person name="Chain P.S."/>
            <person name="Bindschedler S."/>
            <person name="Junier P."/>
        </authorList>
    </citation>
    <scope>NUCLEOTIDE SEQUENCE [LARGE SCALE GENOMIC DNA]</scope>
    <source>
        <strain evidence="1 2">Ox1</strain>
    </source>
</reference>
<dbReference type="Proteomes" id="UP000623307">
    <property type="component" value="Chromosome 1"/>
</dbReference>
<accession>A0ABX7HMT0</accession>